<dbReference type="InterPro" id="IPR015920">
    <property type="entry name" value="Cellobiose_DH-like_cyt"/>
</dbReference>
<dbReference type="Pfam" id="PF16010">
    <property type="entry name" value="CDH-cyt"/>
    <property type="match status" value="1"/>
</dbReference>
<accession>A0A9P3LCT9</accession>
<dbReference type="OrthoDB" id="3018432at2759"/>
<dbReference type="EMBL" id="BPQB01000014">
    <property type="protein sequence ID" value="GJE89919.1"/>
    <property type="molecule type" value="Genomic_DNA"/>
</dbReference>
<keyword evidence="4" id="KW-1185">Reference proteome</keyword>
<dbReference type="AlphaFoldDB" id="A0A9P3LCT9"/>
<feature type="domain" description="Cellobiose dehydrogenase-like cytochrome" evidence="2">
    <location>
        <begin position="29"/>
        <end position="159"/>
    </location>
</feature>
<sequence>MILHLLYLYLCFALSILGRPTSDSSRACTSATGVCIDQITEPVTGVAFGFAVPQNVSGPGALGNDFVANITVPLPYGFAGLQGGSSAAPSHFHIAALMGGRVLPNASYEWFLIVQFDELSPDGTTAEPVAGPAITISPLSFWHHDHASFVFRCANCDIGGEVADGKVQLGALFSHVRQPFIIGRTNETLTMANATIAPFVMDLQDIVREDFGEMLRGTGLE</sequence>
<evidence type="ECO:0000256" key="1">
    <source>
        <dbReference type="SAM" id="SignalP"/>
    </source>
</evidence>
<proteinExistence type="predicted"/>
<protein>
    <recommendedName>
        <fullName evidence="2">Cellobiose dehydrogenase-like cytochrome domain-containing protein</fullName>
    </recommendedName>
</protein>
<evidence type="ECO:0000313" key="4">
    <source>
        <dbReference type="Proteomes" id="UP000703269"/>
    </source>
</evidence>
<feature type="signal peptide" evidence="1">
    <location>
        <begin position="1"/>
        <end position="18"/>
    </location>
</feature>
<dbReference type="SUPFAM" id="SSF49344">
    <property type="entry name" value="CBD9-like"/>
    <property type="match status" value="1"/>
</dbReference>
<gene>
    <name evidence="3" type="ORF">PsYK624_060310</name>
</gene>
<comment type="caution">
    <text evidence="3">The sequence shown here is derived from an EMBL/GenBank/DDBJ whole genome shotgun (WGS) entry which is preliminary data.</text>
</comment>
<keyword evidence="1" id="KW-0732">Signal</keyword>
<dbReference type="Gene3D" id="2.60.40.1210">
    <property type="entry name" value="Cellobiose dehydrogenase, cytochrome domain"/>
    <property type="match status" value="1"/>
</dbReference>
<reference evidence="3 4" key="1">
    <citation type="submission" date="2021-08" db="EMBL/GenBank/DDBJ databases">
        <title>Draft Genome Sequence of Phanerochaete sordida strain YK-624.</title>
        <authorList>
            <person name="Mori T."/>
            <person name="Dohra H."/>
            <person name="Suzuki T."/>
            <person name="Kawagishi H."/>
            <person name="Hirai H."/>
        </authorList>
    </citation>
    <scope>NUCLEOTIDE SEQUENCE [LARGE SCALE GENOMIC DNA]</scope>
    <source>
        <strain evidence="3 4">YK-624</strain>
    </source>
</reference>
<evidence type="ECO:0000259" key="2">
    <source>
        <dbReference type="Pfam" id="PF16010"/>
    </source>
</evidence>
<feature type="chain" id="PRO_5040468810" description="Cellobiose dehydrogenase-like cytochrome domain-containing protein" evidence="1">
    <location>
        <begin position="19"/>
        <end position="221"/>
    </location>
</feature>
<evidence type="ECO:0000313" key="3">
    <source>
        <dbReference type="EMBL" id="GJE89919.1"/>
    </source>
</evidence>
<dbReference type="Proteomes" id="UP000703269">
    <property type="component" value="Unassembled WGS sequence"/>
</dbReference>
<organism evidence="3 4">
    <name type="scientific">Phanerochaete sordida</name>
    <dbReference type="NCBI Taxonomy" id="48140"/>
    <lineage>
        <taxon>Eukaryota</taxon>
        <taxon>Fungi</taxon>
        <taxon>Dikarya</taxon>
        <taxon>Basidiomycota</taxon>
        <taxon>Agaricomycotina</taxon>
        <taxon>Agaricomycetes</taxon>
        <taxon>Polyporales</taxon>
        <taxon>Phanerochaetaceae</taxon>
        <taxon>Phanerochaete</taxon>
    </lineage>
</organism>
<name>A0A9P3LCT9_9APHY</name>